<dbReference type="GO" id="GO:0046872">
    <property type="term" value="F:metal ion binding"/>
    <property type="evidence" value="ECO:0007669"/>
    <property type="project" value="UniProtKB-KW"/>
</dbReference>
<evidence type="ECO:0000259" key="9">
    <source>
        <dbReference type="PROSITE" id="PS50215"/>
    </source>
</evidence>
<comment type="function">
    <text evidence="2">Probable zinc protease.</text>
</comment>
<dbReference type="SUPFAM" id="SSF57552">
    <property type="entry name" value="Blood coagulation inhibitor (disintegrin)"/>
    <property type="match status" value="1"/>
</dbReference>
<evidence type="ECO:0000313" key="11">
    <source>
        <dbReference type="Proteomes" id="UP000307440"/>
    </source>
</evidence>
<evidence type="ECO:0000256" key="2">
    <source>
        <dbReference type="ARBA" id="ARBA00056552"/>
    </source>
</evidence>
<dbReference type="STRING" id="230819.A0A5C3KVG2"/>
<dbReference type="FunFam" id="4.10.70.10:FF:000003">
    <property type="entry name" value="Disintegrin and metalloproteinase domain-containing protein 17"/>
    <property type="match status" value="1"/>
</dbReference>
<evidence type="ECO:0000256" key="3">
    <source>
        <dbReference type="ARBA" id="ARBA00074021"/>
    </source>
</evidence>
<feature type="compositionally biased region" description="Polar residues" evidence="5">
    <location>
        <begin position="792"/>
        <end position="808"/>
    </location>
</feature>
<dbReference type="Pfam" id="PF01562">
    <property type="entry name" value="Pep_M12B_propep"/>
    <property type="match status" value="1"/>
</dbReference>
<dbReference type="AlphaFoldDB" id="A0A5C3KVG2"/>
<feature type="binding site" evidence="4">
    <location>
        <position position="493"/>
    </location>
    <ligand>
        <name>Zn(2+)</name>
        <dbReference type="ChEBI" id="CHEBI:29105"/>
        <note>catalytic</note>
    </ligand>
</feature>
<accession>A0A5C3KVG2</accession>
<dbReference type="InterPro" id="IPR034028">
    <property type="entry name" value="ZnMc_ADAM_fungal"/>
</dbReference>
<feature type="chain" id="PRO_5023151826" description="Disintegrin and metalloproteinase domain-containing protein B" evidence="7">
    <location>
        <begin position="26"/>
        <end position="877"/>
    </location>
</feature>
<dbReference type="Pfam" id="PF00200">
    <property type="entry name" value="Disintegrin"/>
    <property type="match status" value="1"/>
</dbReference>
<dbReference type="Pfam" id="PF13688">
    <property type="entry name" value="Reprolysin_5"/>
    <property type="match status" value="1"/>
</dbReference>
<feature type="transmembrane region" description="Helical" evidence="6">
    <location>
        <begin position="758"/>
        <end position="778"/>
    </location>
</feature>
<evidence type="ECO:0000256" key="6">
    <source>
        <dbReference type="SAM" id="Phobius"/>
    </source>
</evidence>
<keyword evidence="7" id="KW-0732">Signal</keyword>
<feature type="binding site" evidence="4">
    <location>
        <position position="483"/>
    </location>
    <ligand>
        <name>Zn(2+)</name>
        <dbReference type="ChEBI" id="CHEBI:29105"/>
        <note>catalytic</note>
    </ligand>
</feature>
<dbReference type="InterPro" id="IPR051489">
    <property type="entry name" value="ADAM_Metalloproteinase"/>
</dbReference>
<proteinExistence type="predicted"/>
<protein>
    <recommendedName>
        <fullName evidence="3">Disintegrin and metalloproteinase domain-containing protein B</fullName>
    </recommendedName>
</protein>
<dbReference type="EMBL" id="ML210320">
    <property type="protein sequence ID" value="TFK19898.1"/>
    <property type="molecule type" value="Genomic_DNA"/>
</dbReference>
<keyword evidence="11" id="KW-1185">Reference proteome</keyword>
<keyword evidence="4" id="KW-0479">Metal-binding</keyword>
<dbReference type="CDD" id="cd04271">
    <property type="entry name" value="ZnMc_ADAM_fungal"/>
    <property type="match status" value="1"/>
</dbReference>
<gene>
    <name evidence="10" type="ORF">FA15DRAFT_674027</name>
</gene>
<dbReference type="InterPro" id="IPR024079">
    <property type="entry name" value="MetalloPept_cat_dom_sf"/>
</dbReference>
<feature type="domain" description="Disintegrin" evidence="8">
    <location>
        <begin position="570"/>
        <end position="658"/>
    </location>
</feature>
<evidence type="ECO:0000256" key="1">
    <source>
        <dbReference type="ARBA" id="ARBA00023157"/>
    </source>
</evidence>
<keyword evidence="10" id="KW-0645">Protease</keyword>
<dbReference type="GO" id="GO:0004222">
    <property type="term" value="F:metalloendopeptidase activity"/>
    <property type="evidence" value="ECO:0007669"/>
    <property type="project" value="InterPro"/>
</dbReference>
<dbReference type="Gene3D" id="3.40.390.10">
    <property type="entry name" value="Collagenase (Catalytic Domain)"/>
    <property type="match status" value="1"/>
</dbReference>
<organism evidence="10 11">
    <name type="scientific">Coprinopsis marcescibilis</name>
    <name type="common">Agaric fungus</name>
    <name type="synonym">Psathyrella marcescibilis</name>
    <dbReference type="NCBI Taxonomy" id="230819"/>
    <lineage>
        <taxon>Eukaryota</taxon>
        <taxon>Fungi</taxon>
        <taxon>Dikarya</taxon>
        <taxon>Basidiomycota</taxon>
        <taxon>Agaricomycotina</taxon>
        <taxon>Agaricomycetes</taxon>
        <taxon>Agaricomycetidae</taxon>
        <taxon>Agaricales</taxon>
        <taxon>Agaricineae</taxon>
        <taxon>Psathyrellaceae</taxon>
        <taxon>Coprinopsis</taxon>
    </lineage>
</organism>
<dbReference type="SMART" id="SM00050">
    <property type="entry name" value="DISIN"/>
    <property type="match status" value="1"/>
</dbReference>
<evidence type="ECO:0000256" key="4">
    <source>
        <dbReference type="PROSITE-ProRule" id="PRU00276"/>
    </source>
</evidence>
<reference evidence="10 11" key="1">
    <citation type="journal article" date="2019" name="Nat. Ecol. Evol.">
        <title>Megaphylogeny resolves global patterns of mushroom evolution.</title>
        <authorList>
            <person name="Varga T."/>
            <person name="Krizsan K."/>
            <person name="Foldi C."/>
            <person name="Dima B."/>
            <person name="Sanchez-Garcia M."/>
            <person name="Sanchez-Ramirez S."/>
            <person name="Szollosi G.J."/>
            <person name="Szarkandi J.G."/>
            <person name="Papp V."/>
            <person name="Albert L."/>
            <person name="Andreopoulos W."/>
            <person name="Angelini C."/>
            <person name="Antonin V."/>
            <person name="Barry K.W."/>
            <person name="Bougher N.L."/>
            <person name="Buchanan P."/>
            <person name="Buyck B."/>
            <person name="Bense V."/>
            <person name="Catcheside P."/>
            <person name="Chovatia M."/>
            <person name="Cooper J."/>
            <person name="Damon W."/>
            <person name="Desjardin D."/>
            <person name="Finy P."/>
            <person name="Geml J."/>
            <person name="Haridas S."/>
            <person name="Hughes K."/>
            <person name="Justo A."/>
            <person name="Karasinski D."/>
            <person name="Kautmanova I."/>
            <person name="Kiss B."/>
            <person name="Kocsube S."/>
            <person name="Kotiranta H."/>
            <person name="LaButti K.M."/>
            <person name="Lechner B.E."/>
            <person name="Liimatainen K."/>
            <person name="Lipzen A."/>
            <person name="Lukacs Z."/>
            <person name="Mihaltcheva S."/>
            <person name="Morgado L.N."/>
            <person name="Niskanen T."/>
            <person name="Noordeloos M.E."/>
            <person name="Ohm R.A."/>
            <person name="Ortiz-Santana B."/>
            <person name="Ovrebo C."/>
            <person name="Racz N."/>
            <person name="Riley R."/>
            <person name="Savchenko A."/>
            <person name="Shiryaev A."/>
            <person name="Soop K."/>
            <person name="Spirin V."/>
            <person name="Szebenyi C."/>
            <person name="Tomsovsky M."/>
            <person name="Tulloss R.E."/>
            <person name="Uehling J."/>
            <person name="Grigoriev I.V."/>
            <person name="Vagvolgyi C."/>
            <person name="Papp T."/>
            <person name="Martin F.M."/>
            <person name="Miettinen O."/>
            <person name="Hibbett D.S."/>
            <person name="Nagy L.G."/>
        </authorList>
    </citation>
    <scope>NUCLEOTIDE SEQUENCE [LARGE SCALE GENOMIC DNA]</scope>
    <source>
        <strain evidence="10 11">CBS 121175</strain>
    </source>
</reference>
<comment type="caution">
    <text evidence="4">Lacks conserved residue(s) required for the propagation of feature annotation.</text>
</comment>
<keyword evidence="1" id="KW-1015">Disulfide bond</keyword>
<keyword evidence="6" id="KW-0472">Membrane</keyword>
<dbReference type="InterPro" id="IPR001590">
    <property type="entry name" value="Peptidase_M12B"/>
</dbReference>
<dbReference type="Proteomes" id="UP000307440">
    <property type="component" value="Unassembled WGS sequence"/>
</dbReference>
<feature type="domain" description="Peptidase M12B" evidence="9">
    <location>
        <begin position="331"/>
        <end position="546"/>
    </location>
</feature>
<evidence type="ECO:0000259" key="8">
    <source>
        <dbReference type="PROSITE" id="PS50214"/>
    </source>
</evidence>
<dbReference type="InterPro" id="IPR001762">
    <property type="entry name" value="Disintegrin_dom"/>
</dbReference>
<dbReference type="InterPro" id="IPR002870">
    <property type="entry name" value="Peptidase_M12B_N"/>
</dbReference>
<feature type="signal peptide" evidence="7">
    <location>
        <begin position="1"/>
        <end position="25"/>
    </location>
</feature>
<dbReference type="Gene3D" id="4.10.70.10">
    <property type="entry name" value="Disintegrin domain"/>
    <property type="match status" value="1"/>
</dbReference>
<dbReference type="PROSITE" id="PS50215">
    <property type="entry name" value="ADAM_MEPRO"/>
    <property type="match status" value="1"/>
</dbReference>
<evidence type="ECO:0000256" key="5">
    <source>
        <dbReference type="SAM" id="MobiDB-lite"/>
    </source>
</evidence>
<dbReference type="OrthoDB" id="5951731at2759"/>
<keyword evidence="6" id="KW-0812">Transmembrane</keyword>
<evidence type="ECO:0000256" key="7">
    <source>
        <dbReference type="SAM" id="SignalP"/>
    </source>
</evidence>
<keyword evidence="6" id="KW-1133">Transmembrane helix</keyword>
<dbReference type="GO" id="GO:0005886">
    <property type="term" value="C:plasma membrane"/>
    <property type="evidence" value="ECO:0007669"/>
    <property type="project" value="TreeGrafter"/>
</dbReference>
<feature type="active site" evidence="4">
    <location>
        <position position="484"/>
    </location>
</feature>
<keyword evidence="10" id="KW-0482">Metalloprotease</keyword>
<dbReference type="PANTHER" id="PTHR45702">
    <property type="entry name" value="ADAM10/ADAM17 METALLOPEPTIDASE FAMILY MEMBER"/>
    <property type="match status" value="1"/>
</dbReference>
<dbReference type="GO" id="GO:0006509">
    <property type="term" value="P:membrane protein ectodomain proteolysis"/>
    <property type="evidence" value="ECO:0007669"/>
    <property type="project" value="TreeGrafter"/>
</dbReference>
<dbReference type="PROSITE" id="PS50214">
    <property type="entry name" value="DISINTEGRIN_2"/>
    <property type="match status" value="1"/>
</dbReference>
<feature type="binding site" evidence="4">
    <location>
        <position position="487"/>
    </location>
    <ligand>
        <name>Zn(2+)</name>
        <dbReference type="ChEBI" id="CHEBI:29105"/>
        <note>catalytic</note>
    </ligand>
</feature>
<keyword evidence="4" id="KW-0862">Zinc</keyword>
<evidence type="ECO:0000313" key="10">
    <source>
        <dbReference type="EMBL" id="TFK19898.1"/>
    </source>
</evidence>
<feature type="region of interest" description="Disordered" evidence="5">
    <location>
        <begin position="792"/>
        <end position="849"/>
    </location>
</feature>
<dbReference type="SUPFAM" id="SSF55486">
    <property type="entry name" value="Metalloproteases ('zincins'), catalytic domain"/>
    <property type="match status" value="1"/>
</dbReference>
<sequence length="877" mass="94984">MPRYTNLLTLVVVLLASWPLLQTTAHSTHAPLLKRALNPQTLALEILPRRDLNSNPSSKLSKRSPFTPSNVLRFDDSLRLTISAFDDVFHLHLRPNLNLIHPNAKVSYYKLNSEGQSVLDRTEPLLQETVLVYEGEVIDESHTARRLKEDIVGVEHLGHPSELGWARIMVHDQGDSAKGISPTYEGAFTAHGVTYHISTKENYLKHKHELDPDATASAMIDDNLVIWRDSDAMTPEEEHFVKTGSPAPGPIDVPQSCGHDALDFNRNPAVNPVLKARPPHWLSVLLSKPSELPTQHVRHRRQGDIPTGNGGMRINFGQFIGQTAGCPRTQKVIYMGVAADCEYVAKQNGEEAAKRQILRTWNTASALYKSSINVSLGISELQVKSANCPTTTNPDEPWNIACRDGIDLNDRLSLFSAWRGVGSRPDDGNGLWHLMSGCPTGVEVGIAWLGTICRTTTSGSANRAVSGTAVSTSGRQEWQVVAHEIGHNFGAIHDCTTTCAQGDLSCCPLTSNTCATQNQFIMSPVAQDGDKVFSPCSLGNICSLMSGVAGDSTITTCLVDPDPSRPGISEDMCGNGIVEGNEQCDPGLGIESSCCDPTTCRFRTGAVCDPSNESCCTAQCRFAPATTICRESIHPTCDRAETCTGNSGACPADQMAPNGQSCGAGELKCASGRCTSIAEQCRTVGATMNLSEPCPDRSDRSCQISCQDPERSNACLRLTSLLVDGSPCGFGGSCVKGQCQSANFIETAKAWYVQNLQIAIPVTIVAGLIFLLLLWGLFSCIRRCMRSNNSARPARPTSTIIPPMVQNTGHRRMPSPTTPYRNIPPVPPRSQYARVPPPAAHDRQRSGGSVSYNYNANNHANWVDDRTFNGPAGGQWR</sequence>
<name>A0A5C3KVG2_COPMA</name>
<dbReference type="PANTHER" id="PTHR45702:SF2">
    <property type="entry name" value="KUZBANIAN, ISOFORM A"/>
    <property type="match status" value="1"/>
</dbReference>
<dbReference type="InterPro" id="IPR036436">
    <property type="entry name" value="Disintegrin_dom_sf"/>
</dbReference>
<keyword evidence="10" id="KW-0378">Hydrolase</keyword>